<sequence length="104" mass="11494">MTKQCNVPKCQGKHHSLLHFCVKPESDRNVFQPSVYCASKQDSLLKAYLGIIPVKVTGINGNTCETYALIDDGADKSLCDVRLLKKLRQPGKPVDFKITTVNSS</sequence>
<reference evidence="1" key="2">
    <citation type="submission" date="2020-11" db="EMBL/GenBank/DDBJ databases">
        <authorList>
            <person name="McCartney M.A."/>
            <person name="Auch B."/>
            <person name="Kono T."/>
            <person name="Mallez S."/>
            <person name="Becker A."/>
            <person name="Gohl D.M."/>
            <person name="Silverstein K.A.T."/>
            <person name="Koren S."/>
            <person name="Bechman K.B."/>
            <person name="Herman A."/>
            <person name="Abrahante J.E."/>
            <person name="Garbe J."/>
        </authorList>
    </citation>
    <scope>NUCLEOTIDE SEQUENCE</scope>
    <source>
        <strain evidence="1">Duluth1</strain>
        <tissue evidence="1">Whole animal</tissue>
    </source>
</reference>
<comment type="caution">
    <text evidence="1">The sequence shown here is derived from an EMBL/GenBank/DDBJ whole genome shotgun (WGS) entry which is preliminary data.</text>
</comment>
<accession>A0A9D4GCH3</accession>
<dbReference type="AlphaFoldDB" id="A0A9D4GCH3"/>
<name>A0A9D4GCH3_DREPO</name>
<dbReference type="EMBL" id="JAIWYP010000006">
    <property type="protein sequence ID" value="KAH3814347.1"/>
    <property type="molecule type" value="Genomic_DNA"/>
</dbReference>
<organism evidence="1 2">
    <name type="scientific">Dreissena polymorpha</name>
    <name type="common">Zebra mussel</name>
    <name type="synonym">Mytilus polymorpha</name>
    <dbReference type="NCBI Taxonomy" id="45954"/>
    <lineage>
        <taxon>Eukaryota</taxon>
        <taxon>Metazoa</taxon>
        <taxon>Spiralia</taxon>
        <taxon>Lophotrochozoa</taxon>
        <taxon>Mollusca</taxon>
        <taxon>Bivalvia</taxon>
        <taxon>Autobranchia</taxon>
        <taxon>Heteroconchia</taxon>
        <taxon>Euheterodonta</taxon>
        <taxon>Imparidentia</taxon>
        <taxon>Neoheterodontei</taxon>
        <taxon>Myida</taxon>
        <taxon>Dreissenoidea</taxon>
        <taxon>Dreissenidae</taxon>
        <taxon>Dreissena</taxon>
    </lineage>
</organism>
<protein>
    <submittedName>
        <fullName evidence="1">Uncharacterized protein</fullName>
    </submittedName>
</protein>
<proteinExistence type="predicted"/>
<keyword evidence="2" id="KW-1185">Reference proteome</keyword>
<gene>
    <name evidence="1" type="ORF">DPMN_142843</name>
</gene>
<reference evidence="1" key="1">
    <citation type="journal article" date="2019" name="bioRxiv">
        <title>The Genome of the Zebra Mussel, Dreissena polymorpha: A Resource for Invasive Species Research.</title>
        <authorList>
            <person name="McCartney M.A."/>
            <person name="Auch B."/>
            <person name="Kono T."/>
            <person name="Mallez S."/>
            <person name="Zhang Y."/>
            <person name="Obille A."/>
            <person name="Becker A."/>
            <person name="Abrahante J.E."/>
            <person name="Garbe J."/>
            <person name="Badalamenti J.P."/>
            <person name="Herman A."/>
            <person name="Mangelson H."/>
            <person name="Liachko I."/>
            <person name="Sullivan S."/>
            <person name="Sone E.D."/>
            <person name="Koren S."/>
            <person name="Silverstein K.A.T."/>
            <person name="Beckman K.B."/>
            <person name="Gohl D.M."/>
        </authorList>
    </citation>
    <scope>NUCLEOTIDE SEQUENCE</scope>
    <source>
        <strain evidence="1">Duluth1</strain>
        <tissue evidence="1">Whole animal</tissue>
    </source>
</reference>
<dbReference type="Proteomes" id="UP000828390">
    <property type="component" value="Unassembled WGS sequence"/>
</dbReference>
<evidence type="ECO:0000313" key="2">
    <source>
        <dbReference type="Proteomes" id="UP000828390"/>
    </source>
</evidence>
<evidence type="ECO:0000313" key="1">
    <source>
        <dbReference type="EMBL" id="KAH3814347.1"/>
    </source>
</evidence>